<name>Q8WKX5_9CHLO</name>
<dbReference type="AlphaFoldDB" id="Q8WKX5"/>
<accession>Q8WKX5</accession>
<sequence length="229" mass="27136">MKNYYQLRIKEKWKKANVKISKELRNIIHGYIMSDGHVDKHGKLFIQQCAQQRKFVEWLYDKLEPLRTNTPIRSLIRVDKRTNTGPYSNTFNTRVLLAGFRAMWYKPYTDQNGNTKYKKYLPKSLPCFFDSTFITLWFAGDGTKMINQRGAKFEVTAFSPEERKQLQVLFFNKFNISVKINRAGRSKKGTEQWSLSINSDEYDKFRELITQMDLIPTLFSYKLHSVRNS</sequence>
<geneLocation type="chloroplast" evidence="2"/>
<dbReference type="Pfam" id="PF03161">
    <property type="entry name" value="LAGLIDADG_2"/>
    <property type="match status" value="1"/>
</dbReference>
<evidence type="ECO:0000259" key="1">
    <source>
        <dbReference type="Pfam" id="PF03161"/>
    </source>
</evidence>
<feature type="domain" description="Homing endonuclease LAGLIDADG" evidence="1">
    <location>
        <begin position="25"/>
        <end position="205"/>
    </location>
</feature>
<proteinExistence type="predicted"/>
<keyword evidence="2" id="KW-0934">Plastid</keyword>
<protein>
    <recommendedName>
        <fullName evidence="1">Homing endonuclease LAGLIDADG domain-containing protein</fullName>
    </recommendedName>
</protein>
<organism evidence="2">
    <name type="scientific">Microglena monadina</name>
    <dbReference type="NCBI Taxonomy" id="47904"/>
    <lineage>
        <taxon>Eukaryota</taxon>
        <taxon>Viridiplantae</taxon>
        <taxon>Chlorophyta</taxon>
        <taxon>core chlorophytes</taxon>
        <taxon>Chlorophyceae</taxon>
        <taxon>CS clade</taxon>
        <taxon>Chlamydomonadales</taxon>
        <taxon>Chlamydomonadaceae</taxon>
        <taxon>Microglena</taxon>
    </lineage>
</organism>
<dbReference type="InterPro" id="IPR027434">
    <property type="entry name" value="Homing_endonucl"/>
</dbReference>
<dbReference type="SUPFAM" id="SSF55608">
    <property type="entry name" value="Homing endonucleases"/>
    <property type="match status" value="1"/>
</dbReference>
<keyword evidence="2" id="KW-0150">Chloroplast</keyword>
<reference evidence="2" key="1">
    <citation type="journal article" date="1997" name="Nucleic Acids Res.">
        <title>Evolutionarily conserved and functionally important residues in the I-CeuI homing endonuclease.</title>
        <authorList>
            <person name="Turmel M."/>
            <person name="Otis C."/>
            <person name="Cote V."/>
            <person name="Lemieux C."/>
        </authorList>
    </citation>
    <scope>NUCLEOTIDE SEQUENCE</scope>
</reference>
<reference evidence="2" key="2">
    <citation type="journal article" date="2006" name="BMC Biol.">
        <title>The complete chloroplast DNA sequence of the green alga Oltmannsiellopsis viridis reveals a distinctive quadripartite architecture in the chloroplast genome of early diverging ulvophytes.</title>
        <authorList>
            <person name="Pombert J.F."/>
            <person name="Lemieux C."/>
            <person name="Turmel M."/>
        </authorList>
    </citation>
    <scope>NUCLEOTIDE SEQUENCE</scope>
</reference>
<dbReference type="Gene3D" id="3.10.28.10">
    <property type="entry name" value="Homing endonucleases"/>
    <property type="match status" value="2"/>
</dbReference>
<evidence type="ECO:0000313" key="2">
    <source>
        <dbReference type="EMBL" id="AAL34363.1"/>
    </source>
</evidence>
<dbReference type="GO" id="GO:0004519">
    <property type="term" value="F:endonuclease activity"/>
    <property type="evidence" value="ECO:0007669"/>
    <property type="project" value="InterPro"/>
</dbReference>
<dbReference type="EMBL" id="L49149">
    <property type="protein sequence ID" value="AAL34363.1"/>
    <property type="molecule type" value="Genomic_DNA"/>
</dbReference>
<dbReference type="InterPro" id="IPR004860">
    <property type="entry name" value="LAGLIDADG_dom"/>
</dbReference>